<keyword evidence="2" id="KW-0812">Transmembrane</keyword>
<name>A0A2W5NF55_RHOSU</name>
<comment type="subcellular location">
    <subcellularLocation>
        <location evidence="1">Membrane</location>
        <topology evidence="1">Single-pass membrane protein</topology>
    </subcellularLocation>
</comment>
<evidence type="ECO:0000256" key="3">
    <source>
        <dbReference type="ARBA" id="ARBA00022989"/>
    </source>
</evidence>
<proteinExistence type="predicted"/>
<dbReference type="EMBL" id="QFPW01000001">
    <property type="protein sequence ID" value="PZQ52166.1"/>
    <property type="molecule type" value="Genomic_DNA"/>
</dbReference>
<organism evidence="6 7">
    <name type="scientific">Rhodovulum sulfidophilum</name>
    <name type="common">Rhodobacter sulfidophilus</name>
    <dbReference type="NCBI Taxonomy" id="35806"/>
    <lineage>
        <taxon>Bacteria</taxon>
        <taxon>Pseudomonadati</taxon>
        <taxon>Pseudomonadota</taxon>
        <taxon>Alphaproteobacteria</taxon>
        <taxon>Rhodobacterales</taxon>
        <taxon>Paracoccaceae</taxon>
        <taxon>Rhodovulum</taxon>
    </lineage>
</organism>
<protein>
    <submittedName>
        <fullName evidence="6">Metalloprotease</fullName>
    </submittedName>
</protein>
<evidence type="ECO:0000256" key="2">
    <source>
        <dbReference type="ARBA" id="ARBA00022692"/>
    </source>
</evidence>
<evidence type="ECO:0000313" key="7">
    <source>
        <dbReference type="Proteomes" id="UP000249185"/>
    </source>
</evidence>
<reference evidence="6 7" key="1">
    <citation type="submission" date="2017-08" db="EMBL/GenBank/DDBJ databases">
        <title>Infants hospitalized years apart are colonized by the same room-sourced microbial strains.</title>
        <authorList>
            <person name="Brooks B."/>
            <person name="Olm M.R."/>
            <person name="Firek B.A."/>
            <person name="Baker R."/>
            <person name="Thomas B.C."/>
            <person name="Morowitz M.J."/>
            <person name="Banfield J.F."/>
        </authorList>
    </citation>
    <scope>NUCLEOTIDE SEQUENCE [LARGE SCALE GENOMIC DNA]</scope>
    <source>
        <strain evidence="6">S2_005_002_R2_34</strain>
    </source>
</reference>
<keyword evidence="6" id="KW-0645">Protease</keyword>
<dbReference type="GO" id="GO:0016020">
    <property type="term" value="C:membrane"/>
    <property type="evidence" value="ECO:0007669"/>
    <property type="project" value="UniProtKB-SubCell"/>
</dbReference>
<dbReference type="PANTHER" id="PTHR30168:SF0">
    <property type="entry name" value="INNER MEMBRANE PROTEIN"/>
    <property type="match status" value="1"/>
</dbReference>
<comment type="caution">
    <text evidence="6">The sequence shown here is derived from an EMBL/GenBank/DDBJ whole genome shotgun (WGS) entry which is preliminary data.</text>
</comment>
<feature type="compositionally biased region" description="Basic and acidic residues" evidence="5">
    <location>
        <begin position="1"/>
        <end position="17"/>
    </location>
</feature>
<evidence type="ECO:0000256" key="5">
    <source>
        <dbReference type="SAM" id="MobiDB-lite"/>
    </source>
</evidence>
<keyword evidence="3" id="KW-1133">Transmembrane helix</keyword>
<dbReference type="GO" id="GO:0006508">
    <property type="term" value="P:proteolysis"/>
    <property type="evidence" value="ECO:0007669"/>
    <property type="project" value="UniProtKB-KW"/>
</dbReference>
<dbReference type="InterPro" id="IPR007343">
    <property type="entry name" value="Uncharacterised_pept_Zn_put"/>
</dbReference>
<dbReference type="PANTHER" id="PTHR30168">
    <property type="entry name" value="PUTATIVE MEMBRANE PROTEIN YPFJ"/>
    <property type="match status" value="1"/>
</dbReference>
<dbReference type="GO" id="GO:0008237">
    <property type="term" value="F:metallopeptidase activity"/>
    <property type="evidence" value="ECO:0007669"/>
    <property type="project" value="UniProtKB-KW"/>
</dbReference>
<feature type="region of interest" description="Disordered" evidence="5">
    <location>
        <begin position="1"/>
        <end position="26"/>
    </location>
</feature>
<evidence type="ECO:0000256" key="4">
    <source>
        <dbReference type="ARBA" id="ARBA00023136"/>
    </source>
</evidence>
<gene>
    <name evidence="6" type="ORF">DI556_00415</name>
</gene>
<sequence>MDWRGRRESSNIEDRRGSRMGGMGGMGGRPVRVGGLGLIVVLLLGAFFGVDLSGVVGPDDGSYQDASTSPSPSDPRSEEYRSFVAVVLGETEDVWGQLFQASNLRYEDPTLVLFSGVTRSACGTAQSAMGPFYCPVDHKVYLDTDFFDTMQRQLGARGEFPRAYVVAHEVGHHVQNLLGVLGQVNQARGRMSEADGNALSVRVELQADCYAGIWANAARDRLNITDDDIRLALQTAAAIGDDALQKAAQGYAVPDSFTHGTSEQRQQWFYRGFRSGDPDQCDTFNATSL</sequence>
<keyword evidence="4" id="KW-0472">Membrane</keyword>
<dbReference type="Pfam" id="PF04228">
    <property type="entry name" value="Zn_peptidase"/>
    <property type="match status" value="1"/>
</dbReference>
<evidence type="ECO:0000313" key="6">
    <source>
        <dbReference type="EMBL" id="PZQ52166.1"/>
    </source>
</evidence>
<dbReference type="AlphaFoldDB" id="A0A2W5NF55"/>
<feature type="region of interest" description="Disordered" evidence="5">
    <location>
        <begin position="59"/>
        <end position="78"/>
    </location>
</feature>
<keyword evidence="6" id="KW-0378">Hydrolase</keyword>
<evidence type="ECO:0000256" key="1">
    <source>
        <dbReference type="ARBA" id="ARBA00004167"/>
    </source>
</evidence>
<accession>A0A2W5NF55</accession>
<dbReference type="Proteomes" id="UP000249185">
    <property type="component" value="Unassembled WGS sequence"/>
</dbReference>
<keyword evidence="6" id="KW-0482">Metalloprotease</keyword>